<reference evidence="1 2" key="1">
    <citation type="submission" date="2020-11" db="EMBL/GenBank/DDBJ databases">
        <authorList>
            <person name="Kim M.K."/>
        </authorList>
    </citation>
    <scope>NUCLEOTIDE SEQUENCE [LARGE SCALE GENOMIC DNA]</scope>
    <source>
        <strain evidence="1 2">BT439</strain>
    </source>
</reference>
<sequence length="188" mass="20930">MASFAGLVFLLVCFCMLAGRFRKEAVGTVPVERVPRSISYSCIPENPEAVLSLTSKNELSFGTQSRSVQVASILKVASQHGVSFSEAQLMELKNLPFLSTDVEYLPKLLSLPDYRRNEANELQKLHPLSMQQLIECTMASKAAAQSMFHTPVYCCLMIDSEAKMSHVGLLIDRLQAQGINRFNLVTHY</sequence>
<gene>
    <name evidence="1" type="ORF">I2I01_03565</name>
</gene>
<name>A0A931BFG3_9BACT</name>
<accession>A0A931BFG3</accession>
<dbReference type="EMBL" id="JADQDP010000001">
    <property type="protein sequence ID" value="MBF9140696.1"/>
    <property type="molecule type" value="Genomic_DNA"/>
</dbReference>
<proteinExistence type="predicted"/>
<keyword evidence="2" id="KW-1185">Reference proteome</keyword>
<dbReference type="RefSeq" id="WP_196285036.1">
    <property type="nucleotide sequence ID" value="NZ_JADQDP010000001.1"/>
</dbReference>
<evidence type="ECO:0000313" key="2">
    <source>
        <dbReference type="Proteomes" id="UP000645610"/>
    </source>
</evidence>
<comment type="caution">
    <text evidence="1">The sequence shown here is derived from an EMBL/GenBank/DDBJ whole genome shotgun (WGS) entry which is preliminary data.</text>
</comment>
<organism evidence="1 2">
    <name type="scientific">Hymenobacter properus</name>
    <dbReference type="NCBI Taxonomy" id="2791026"/>
    <lineage>
        <taxon>Bacteria</taxon>
        <taxon>Pseudomonadati</taxon>
        <taxon>Bacteroidota</taxon>
        <taxon>Cytophagia</taxon>
        <taxon>Cytophagales</taxon>
        <taxon>Hymenobacteraceae</taxon>
        <taxon>Hymenobacter</taxon>
    </lineage>
</organism>
<dbReference type="AlphaFoldDB" id="A0A931BFG3"/>
<dbReference type="Proteomes" id="UP000645610">
    <property type="component" value="Unassembled WGS sequence"/>
</dbReference>
<evidence type="ECO:0000313" key="1">
    <source>
        <dbReference type="EMBL" id="MBF9140696.1"/>
    </source>
</evidence>
<protein>
    <submittedName>
        <fullName evidence="1">Biopolymer transporter ExbD</fullName>
    </submittedName>
</protein>